<comment type="similarity">
    <text evidence="2">Belongs to the universal ribosomal protein uL29 family.</text>
</comment>
<dbReference type="Proteomes" id="UP001212841">
    <property type="component" value="Unassembled WGS sequence"/>
</dbReference>
<reference evidence="9" key="1">
    <citation type="submission" date="2020-05" db="EMBL/GenBank/DDBJ databases">
        <title>Phylogenomic resolution of chytrid fungi.</title>
        <authorList>
            <person name="Stajich J.E."/>
            <person name="Amses K."/>
            <person name="Simmons R."/>
            <person name="Seto K."/>
            <person name="Myers J."/>
            <person name="Bonds A."/>
            <person name="Quandt C.A."/>
            <person name="Barry K."/>
            <person name="Liu P."/>
            <person name="Grigoriev I."/>
            <person name="Longcore J.E."/>
            <person name="James T.Y."/>
        </authorList>
    </citation>
    <scope>NUCLEOTIDE SEQUENCE</scope>
    <source>
        <strain evidence="9">JEL0318</strain>
    </source>
</reference>
<evidence type="ECO:0000313" key="10">
    <source>
        <dbReference type="Proteomes" id="UP001212841"/>
    </source>
</evidence>
<keyword evidence="3 9" id="KW-0689">Ribosomal protein</keyword>
<comment type="subcellular location">
    <subcellularLocation>
        <location evidence="1">Mitochondrion</location>
    </subcellularLocation>
</comment>
<organism evidence="9 10">
    <name type="scientific">Rhizophlyctis rosea</name>
    <dbReference type="NCBI Taxonomy" id="64517"/>
    <lineage>
        <taxon>Eukaryota</taxon>
        <taxon>Fungi</taxon>
        <taxon>Fungi incertae sedis</taxon>
        <taxon>Chytridiomycota</taxon>
        <taxon>Chytridiomycota incertae sedis</taxon>
        <taxon>Chytridiomycetes</taxon>
        <taxon>Rhizophlyctidales</taxon>
        <taxon>Rhizophlyctidaceae</taxon>
        <taxon>Rhizophlyctis</taxon>
    </lineage>
</organism>
<dbReference type="PANTHER" id="PTHR21183:SF18">
    <property type="entry name" value="LARGE RIBOSOMAL SUBUNIT PROTEIN UL29M"/>
    <property type="match status" value="1"/>
</dbReference>
<feature type="compositionally biased region" description="Low complexity" evidence="8">
    <location>
        <begin position="39"/>
        <end position="49"/>
    </location>
</feature>
<dbReference type="GO" id="GO:0032543">
    <property type="term" value="P:mitochondrial translation"/>
    <property type="evidence" value="ECO:0007669"/>
    <property type="project" value="TreeGrafter"/>
</dbReference>
<evidence type="ECO:0000256" key="3">
    <source>
        <dbReference type="ARBA" id="ARBA00022980"/>
    </source>
</evidence>
<keyword evidence="4" id="KW-0496">Mitochondrion</keyword>
<dbReference type="EMBL" id="JADGJD010000880">
    <property type="protein sequence ID" value="KAJ3047900.1"/>
    <property type="molecule type" value="Genomic_DNA"/>
</dbReference>
<dbReference type="PANTHER" id="PTHR21183">
    <property type="entry name" value="RIBOSOMAL PROTEIN L47, MITOCHONDRIAL-RELATED"/>
    <property type="match status" value="1"/>
</dbReference>
<evidence type="ECO:0000256" key="6">
    <source>
        <dbReference type="ARBA" id="ARBA00035289"/>
    </source>
</evidence>
<evidence type="ECO:0000313" key="9">
    <source>
        <dbReference type="EMBL" id="KAJ3047900.1"/>
    </source>
</evidence>
<accession>A0AAD5S948</accession>
<evidence type="ECO:0000256" key="1">
    <source>
        <dbReference type="ARBA" id="ARBA00004173"/>
    </source>
</evidence>
<dbReference type="SUPFAM" id="SSF46561">
    <property type="entry name" value="Ribosomal protein L29 (L29p)"/>
    <property type="match status" value="1"/>
</dbReference>
<feature type="region of interest" description="Disordered" evidence="8">
    <location>
        <begin position="24"/>
        <end position="49"/>
    </location>
</feature>
<keyword evidence="10" id="KW-1185">Reference proteome</keyword>
<dbReference type="Gene3D" id="6.10.330.20">
    <property type="match status" value="1"/>
</dbReference>
<comment type="caution">
    <text evidence="9">The sequence shown here is derived from an EMBL/GenBank/DDBJ whole genome shotgun (WGS) entry which is preliminary data.</text>
</comment>
<evidence type="ECO:0000256" key="5">
    <source>
        <dbReference type="ARBA" id="ARBA00023274"/>
    </source>
</evidence>
<keyword evidence="5" id="KW-0687">Ribonucleoprotein</keyword>
<dbReference type="InterPro" id="IPR036049">
    <property type="entry name" value="Ribosomal_uL29_sf"/>
</dbReference>
<protein>
    <recommendedName>
        <fullName evidence="6">Large ribosomal subunit protein uL29m</fullName>
    </recommendedName>
    <alternativeName>
        <fullName evidence="7">54S ribosomal protein L4, mitochondrial</fullName>
    </alternativeName>
</protein>
<dbReference type="GO" id="GO:0005762">
    <property type="term" value="C:mitochondrial large ribosomal subunit"/>
    <property type="evidence" value="ECO:0007669"/>
    <property type="project" value="TreeGrafter"/>
</dbReference>
<evidence type="ECO:0000256" key="7">
    <source>
        <dbReference type="ARBA" id="ARBA00035399"/>
    </source>
</evidence>
<dbReference type="GO" id="GO:0003735">
    <property type="term" value="F:structural constituent of ribosome"/>
    <property type="evidence" value="ECO:0007669"/>
    <property type="project" value="InterPro"/>
</dbReference>
<name>A0AAD5S948_9FUNG</name>
<dbReference type="AlphaFoldDB" id="A0AAD5S948"/>
<feature type="compositionally biased region" description="Polar residues" evidence="8">
    <location>
        <begin position="24"/>
        <end position="38"/>
    </location>
</feature>
<dbReference type="InterPro" id="IPR038340">
    <property type="entry name" value="MRP-L47_sf"/>
</dbReference>
<evidence type="ECO:0000256" key="4">
    <source>
        <dbReference type="ARBA" id="ARBA00023128"/>
    </source>
</evidence>
<dbReference type="Pfam" id="PF06984">
    <property type="entry name" value="MRP-L47"/>
    <property type="match status" value="1"/>
</dbReference>
<evidence type="ECO:0000256" key="2">
    <source>
        <dbReference type="ARBA" id="ARBA00009254"/>
    </source>
</evidence>
<sequence length="227" mass="26719">MAPSSGRTPLVRTYSLLTPLSTPSHNTSIHARPSTITVPTSTRSSLSSRPFSSSAPCLGLEEFFDNPKGWVWTEWELPTGRAWKSDELRIKSFDDLHKLWWVCLKEVNKLKSQQKEAGRYKVLFPHDQRLQQTRQTMSKIKLVLWERRIAYFQAQHLLRREEKTAELRAEGLSEEEITERIQELFPTPAEEIGRKVRKFKRLPPNHPINMRRRRMERLNRTSDWTIV</sequence>
<gene>
    <name evidence="9" type="primary">MRPL47</name>
    <name evidence="9" type="ORF">HK097_011069</name>
</gene>
<proteinExistence type="inferred from homology"/>
<evidence type="ECO:0000256" key="8">
    <source>
        <dbReference type="SAM" id="MobiDB-lite"/>
    </source>
</evidence>
<dbReference type="InterPro" id="IPR010729">
    <property type="entry name" value="Ribosomal_uL29_mit"/>
</dbReference>